<dbReference type="Pfam" id="PF06271">
    <property type="entry name" value="RDD"/>
    <property type="match status" value="1"/>
</dbReference>
<dbReference type="Proteomes" id="UP000754710">
    <property type="component" value="Unassembled WGS sequence"/>
</dbReference>
<reference evidence="8 9" key="1">
    <citation type="submission" date="2021-08" db="EMBL/GenBank/DDBJ databases">
        <title>Nocardioides bacterium WL0053 sp. nov., isolated from the sediment.</title>
        <authorList>
            <person name="Wang L."/>
            <person name="Zhang D."/>
            <person name="Zhang A."/>
        </authorList>
    </citation>
    <scope>NUCLEOTIDE SEQUENCE [LARGE SCALE GENOMIC DNA]</scope>
    <source>
        <strain evidence="8 9">WL0053</strain>
    </source>
</reference>
<keyword evidence="4 6" id="KW-1133">Transmembrane helix</keyword>
<feature type="domain" description="RDD" evidence="7">
    <location>
        <begin position="30"/>
        <end position="138"/>
    </location>
</feature>
<keyword evidence="9" id="KW-1185">Reference proteome</keyword>
<comment type="caution">
    <text evidence="8">The sequence shown here is derived from an EMBL/GenBank/DDBJ whole genome shotgun (WGS) entry which is preliminary data.</text>
</comment>
<keyword evidence="2" id="KW-1003">Cell membrane</keyword>
<dbReference type="RefSeq" id="WP_221023609.1">
    <property type="nucleotide sequence ID" value="NZ_JAIEZQ010000001.1"/>
</dbReference>
<organism evidence="8 9">
    <name type="scientific">Nocardioides jiangsuensis</name>
    <dbReference type="NCBI Taxonomy" id="2866161"/>
    <lineage>
        <taxon>Bacteria</taxon>
        <taxon>Bacillati</taxon>
        <taxon>Actinomycetota</taxon>
        <taxon>Actinomycetes</taxon>
        <taxon>Propionibacteriales</taxon>
        <taxon>Nocardioidaceae</taxon>
        <taxon>Nocardioides</taxon>
    </lineage>
</organism>
<dbReference type="PANTHER" id="PTHR36115:SF6">
    <property type="entry name" value="PROLINE-RICH ANTIGEN HOMOLOG"/>
    <property type="match status" value="1"/>
</dbReference>
<dbReference type="InterPro" id="IPR010432">
    <property type="entry name" value="RDD"/>
</dbReference>
<comment type="subcellular location">
    <subcellularLocation>
        <location evidence="1">Cell membrane</location>
        <topology evidence="1">Multi-pass membrane protein</topology>
    </subcellularLocation>
</comment>
<evidence type="ECO:0000256" key="1">
    <source>
        <dbReference type="ARBA" id="ARBA00004651"/>
    </source>
</evidence>
<dbReference type="InterPro" id="IPR051791">
    <property type="entry name" value="Pra-immunoreactive"/>
</dbReference>
<evidence type="ECO:0000256" key="4">
    <source>
        <dbReference type="ARBA" id="ARBA00022989"/>
    </source>
</evidence>
<dbReference type="EMBL" id="JAIEZQ010000001">
    <property type="protein sequence ID" value="MBY9073859.1"/>
    <property type="molecule type" value="Genomic_DNA"/>
</dbReference>
<name>A0ABS7RFQ8_9ACTN</name>
<keyword evidence="5 6" id="KW-0472">Membrane</keyword>
<evidence type="ECO:0000256" key="6">
    <source>
        <dbReference type="SAM" id="Phobius"/>
    </source>
</evidence>
<proteinExistence type="predicted"/>
<evidence type="ECO:0000259" key="7">
    <source>
        <dbReference type="Pfam" id="PF06271"/>
    </source>
</evidence>
<sequence>MSDPRPPASSLGPSYPGQRLGLPAEGPGSVAGWGRRILALVLDWFASMLVVAAFIGTDVWTGRGLAQWAPMTVFLLEATLLTPLMGGSFGQLVCRVAVVRVDGKPVNVLHALLRTALICLVVPPLVFNRDQRGLHDLAVKTVTVVR</sequence>
<evidence type="ECO:0000313" key="9">
    <source>
        <dbReference type="Proteomes" id="UP000754710"/>
    </source>
</evidence>
<dbReference type="PANTHER" id="PTHR36115">
    <property type="entry name" value="PROLINE-RICH ANTIGEN HOMOLOG-RELATED"/>
    <property type="match status" value="1"/>
</dbReference>
<evidence type="ECO:0000256" key="3">
    <source>
        <dbReference type="ARBA" id="ARBA00022692"/>
    </source>
</evidence>
<evidence type="ECO:0000256" key="5">
    <source>
        <dbReference type="ARBA" id="ARBA00023136"/>
    </source>
</evidence>
<gene>
    <name evidence="8" type="ORF">K1X13_03395</name>
</gene>
<dbReference type="PIRSF" id="PIRSF021697">
    <property type="entry name" value="UCP021697"/>
    <property type="match status" value="1"/>
</dbReference>
<feature type="transmembrane region" description="Helical" evidence="6">
    <location>
        <begin position="109"/>
        <end position="127"/>
    </location>
</feature>
<dbReference type="InterPro" id="IPR016795">
    <property type="entry name" value="UCP021697"/>
</dbReference>
<evidence type="ECO:0000256" key="2">
    <source>
        <dbReference type="ARBA" id="ARBA00022475"/>
    </source>
</evidence>
<keyword evidence="3 6" id="KW-0812">Transmembrane</keyword>
<accession>A0ABS7RFQ8</accession>
<evidence type="ECO:0000313" key="8">
    <source>
        <dbReference type="EMBL" id="MBY9073859.1"/>
    </source>
</evidence>
<feature type="transmembrane region" description="Helical" evidence="6">
    <location>
        <begin position="68"/>
        <end position="89"/>
    </location>
</feature>
<protein>
    <submittedName>
        <fullName evidence="8">RDD family protein</fullName>
    </submittedName>
</protein>
<feature type="transmembrane region" description="Helical" evidence="6">
    <location>
        <begin position="37"/>
        <end position="56"/>
    </location>
</feature>